<dbReference type="InterPro" id="IPR015884">
    <property type="entry name" value="Malic_enzyme_CS"/>
</dbReference>
<dbReference type="CDD" id="cd05312">
    <property type="entry name" value="NAD_bind_1_malic_enz"/>
    <property type="match status" value="1"/>
</dbReference>
<dbReference type="Pfam" id="PF03949">
    <property type="entry name" value="Malic_M"/>
    <property type="match status" value="1"/>
</dbReference>
<feature type="binding site" evidence="7">
    <location>
        <position position="238"/>
    </location>
    <ligand>
        <name>a divalent metal cation</name>
        <dbReference type="ChEBI" id="CHEBI:60240"/>
    </ligand>
</feature>
<evidence type="ECO:0000313" key="12">
    <source>
        <dbReference type="EMBL" id="CAF9906696.1"/>
    </source>
</evidence>
<proteinExistence type="inferred from homology"/>
<evidence type="ECO:0000256" key="8">
    <source>
        <dbReference type="RuleBase" id="RU003426"/>
    </source>
</evidence>
<dbReference type="Gene3D" id="3.40.50.10380">
    <property type="entry name" value="Malic enzyme, N-terminal domain"/>
    <property type="match status" value="1"/>
</dbReference>
<comment type="cofactor">
    <cofactor evidence="7">
        <name>Mg(2+)</name>
        <dbReference type="ChEBI" id="CHEBI:18420"/>
    </cofactor>
    <cofactor evidence="7">
        <name>Mn(2+)</name>
        <dbReference type="ChEBI" id="CHEBI:29035"/>
    </cofactor>
    <text evidence="7">Divalent metal cations. Prefers magnesium or manganese.</text>
</comment>
<gene>
    <name evidence="12" type="ORF">GOMPHAMPRED_004881</name>
</gene>
<dbReference type="GO" id="GO:0006108">
    <property type="term" value="P:malate metabolic process"/>
    <property type="evidence" value="ECO:0007669"/>
    <property type="project" value="TreeGrafter"/>
</dbReference>
<comment type="caution">
    <text evidence="12">The sequence shown here is derived from an EMBL/GenBank/DDBJ whole genome shotgun (WGS) entry which is preliminary data.</text>
</comment>
<dbReference type="Gene3D" id="3.40.50.720">
    <property type="entry name" value="NAD(P)-binding Rossmann-like Domain"/>
    <property type="match status" value="1"/>
</dbReference>
<dbReference type="InterPro" id="IPR037062">
    <property type="entry name" value="Malic_N_dom_sf"/>
</dbReference>
<dbReference type="InterPro" id="IPR012301">
    <property type="entry name" value="Malic_N_dom"/>
</dbReference>
<evidence type="ECO:0000259" key="11">
    <source>
        <dbReference type="SMART" id="SM01274"/>
    </source>
</evidence>
<dbReference type="SMART" id="SM00919">
    <property type="entry name" value="Malic_M"/>
    <property type="match status" value="1"/>
</dbReference>
<dbReference type="OrthoDB" id="5365701at2759"/>
<evidence type="ECO:0000256" key="2">
    <source>
        <dbReference type="ARBA" id="ARBA00008785"/>
    </source>
</evidence>
<evidence type="ECO:0000256" key="4">
    <source>
        <dbReference type="ARBA" id="ARBA00023002"/>
    </source>
</evidence>
<dbReference type="PANTHER" id="PTHR23406:SF32">
    <property type="entry name" value="NADP-DEPENDENT MALIC ENZYME"/>
    <property type="match status" value="1"/>
</dbReference>
<dbReference type="SUPFAM" id="SSF51735">
    <property type="entry name" value="NAD(P)-binding Rossmann-fold domains"/>
    <property type="match status" value="1"/>
</dbReference>
<accession>A0A8H3EPP4</accession>
<reference evidence="12" key="1">
    <citation type="submission" date="2021-03" db="EMBL/GenBank/DDBJ databases">
        <authorList>
            <person name="Tagirdzhanova G."/>
        </authorList>
    </citation>
    <scope>NUCLEOTIDE SEQUENCE</scope>
</reference>
<dbReference type="PANTHER" id="PTHR23406">
    <property type="entry name" value="MALIC ENZYME-RELATED"/>
    <property type="match status" value="1"/>
</dbReference>
<feature type="domain" description="Malic enzyme NAD-binding" evidence="10">
    <location>
        <begin position="261"/>
        <end position="516"/>
    </location>
</feature>
<dbReference type="AlphaFoldDB" id="A0A8H3EPP4"/>
<keyword evidence="13" id="KW-1185">Reference proteome</keyword>
<feature type="domain" description="Malic enzyme N-terminal" evidence="11">
    <location>
        <begin position="73"/>
        <end position="251"/>
    </location>
</feature>
<dbReference type="SUPFAM" id="SSF53223">
    <property type="entry name" value="Aminoacid dehydrogenase-like, N-terminal domain"/>
    <property type="match status" value="1"/>
</dbReference>
<feature type="active site" description="Proton acceptor" evidence="5">
    <location>
        <position position="167"/>
    </location>
</feature>
<dbReference type="InterPro" id="IPR036291">
    <property type="entry name" value="NAD(P)-bd_dom_sf"/>
</dbReference>
<dbReference type="SMART" id="SM01274">
    <property type="entry name" value="malic"/>
    <property type="match status" value="1"/>
</dbReference>
<feature type="binding site" evidence="7">
    <location>
        <position position="239"/>
    </location>
    <ligand>
        <name>a divalent metal cation</name>
        <dbReference type="ChEBI" id="CHEBI:60240"/>
    </ligand>
</feature>
<evidence type="ECO:0000313" key="13">
    <source>
        <dbReference type="Proteomes" id="UP000664169"/>
    </source>
</evidence>
<dbReference type="PRINTS" id="PR00072">
    <property type="entry name" value="MALOXRDTASE"/>
</dbReference>
<sequence length="605" mass="67415">MTLTLPTNHVRDESVDNGSFDTTNPIAVRKYLRTYGRMPPAVETYKTQSLRCLEQLESKEKPIEKYIYLSNLKKTNTHLFYRLALDNMKEMMPLIYTPVVGEACLKWSEIYQSPEGLYISWQDKGNIAAVLKNWPADHVEITVVTDGSRILGLGDLGINGMGIPIGKLALYCACGGIRPDVTLPITLDLGTNNKQFREDPLYMGTRRERVTDEEEAEFLDELMEALVERWPGIVIQYEDFKNPFPSLERYQGKYTMFNDDIQGTGAVIVAGVINAVNSNGVPIEKQRAVLFGSGSAAVGVAKQIVQFFMTEGLTEDQARRCFWLVDTKGLVTDDRGDKLAEHKVYFSRDDNKGKQFKSLLETVEYVKPTMLLGLSTVGGAFTPDILTKMGVWNKHPIIFPLSNPSSNSECTFEEAMKYTKGRVLFASGSPFPTLEYDGKFHTPGQGNNVYVFPAIGMGAILSKATTITQSMIYASATSLATSLSFSEEEEGWLYPAVERIREVSVSVTLGVIRAAQEARVDREVRIRDMSDDELEGWIRARMYDPHHESRQIEKEIKAMVSGLSLASRSSSSVKLNGAGAGAVTPPVREERASTRDKSHVPSTWL</sequence>
<feature type="compositionally biased region" description="Basic and acidic residues" evidence="9">
    <location>
        <begin position="587"/>
        <end position="599"/>
    </location>
</feature>
<feature type="binding site" evidence="6">
    <location>
        <position position="447"/>
    </location>
    <ligand>
        <name>(S)-malate</name>
        <dbReference type="ChEBI" id="CHEBI:15589"/>
    </ligand>
</feature>
<dbReference type="PIRSF" id="PIRSF000106">
    <property type="entry name" value="ME"/>
    <property type="match status" value="1"/>
</dbReference>
<organism evidence="12 13">
    <name type="scientific">Gomphillus americanus</name>
    <dbReference type="NCBI Taxonomy" id="1940652"/>
    <lineage>
        <taxon>Eukaryota</taxon>
        <taxon>Fungi</taxon>
        <taxon>Dikarya</taxon>
        <taxon>Ascomycota</taxon>
        <taxon>Pezizomycotina</taxon>
        <taxon>Lecanoromycetes</taxon>
        <taxon>OSLEUM clade</taxon>
        <taxon>Ostropomycetidae</taxon>
        <taxon>Ostropales</taxon>
        <taxon>Graphidaceae</taxon>
        <taxon>Gomphilloideae</taxon>
        <taxon>Gomphillus</taxon>
    </lineage>
</organism>
<dbReference type="InterPro" id="IPR012302">
    <property type="entry name" value="Malic_NAD-bd"/>
</dbReference>
<evidence type="ECO:0000256" key="9">
    <source>
        <dbReference type="SAM" id="MobiDB-lite"/>
    </source>
</evidence>
<dbReference type="Pfam" id="PF00390">
    <property type="entry name" value="malic"/>
    <property type="match status" value="1"/>
</dbReference>
<comment type="similarity">
    <text evidence="2 8">Belongs to the malic enzymes family.</text>
</comment>
<keyword evidence="3 7" id="KW-0479">Metal-binding</keyword>
<evidence type="ECO:0000256" key="3">
    <source>
        <dbReference type="ARBA" id="ARBA00022723"/>
    </source>
</evidence>
<dbReference type="EMBL" id="CAJPDQ010000003">
    <property type="protein sequence ID" value="CAF9906696.1"/>
    <property type="molecule type" value="Genomic_DNA"/>
</dbReference>
<keyword evidence="4 8" id="KW-0560">Oxidoreductase</keyword>
<dbReference type="InterPro" id="IPR001891">
    <property type="entry name" value="Malic_OxRdtase"/>
</dbReference>
<feature type="binding site" evidence="6">
    <location>
        <position position="403"/>
    </location>
    <ligand>
        <name>(S)-malate</name>
        <dbReference type="ChEBI" id="CHEBI:15589"/>
    </ligand>
</feature>
<evidence type="ECO:0000256" key="1">
    <source>
        <dbReference type="ARBA" id="ARBA00001936"/>
    </source>
</evidence>
<feature type="binding site" evidence="7">
    <location>
        <position position="260"/>
    </location>
    <ligand>
        <name>a divalent metal cation</name>
        <dbReference type="ChEBI" id="CHEBI:60240"/>
    </ligand>
</feature>
<name>A0A8H3EPP4_9LECA</name>
<dbReference type="GO" id="GO:0005739">
    <property type="term" value="C:mitochondrion"/>
    <property type="evidence" value="ECO:0007669"/>
    <property type="project" value="TreeGrafter"/>
</dbReference>
<dbReference type="GO" id="GO:0004471">
    <property type="term" value="F:malate dehydrogenase (decarboxylating) (NAD+) activity"/>
    <property type="evidence" value="ECO:0007669"/>
    <property type="project" value="TreeGrafter"/>
</dbReference>
<feature type="binding site" evidence="6">
    <location>
        <position position="149"/>
    </location>
    <ligand>
        <name>(S)-malate</name>
        <dbReference type="ChEBI" id="CHEBI:15589"/>
    </ligand>
</feature>
<evidence type="ECO:0000256" key="5">
    <source>
        <dbReference type="PIRSR" id="PIRSR000106-1"/>
    </source>
</evidence>
<dbReference type="FunFam" id="3.40.50.720:FF:000182">
    <property type="entry name" value="NAD-dependent malic enzyme"/>
    <property type="match status" value="1"/>
</dbReference>
<feature type="region of interest" description="Disordered" evidence="9">
    <location>
        <begin position="573"/>
        <end position="605"/>
    </location>
</feature>
<dbReference type="FunFam" id="3.40.50.10380:FF:000007">
    <property type="entry name" value="Malic enzyme"/>
    <property type="match status" value="1"/>
</dbReference>
<dbReference type="NCBIfam" id="NF010052">
    <property type="entry name" value="PRK13529.1"/>
    <property type="match status" value="1"/>
</dbReference>
<evidence type="ECO:0000256" key="7">
    <source>
        <dbReference type="PIRSR" id="PIRSR000106-3"/>
    </source>
</evidence>
<dbReference type="InterPro" id="IPR046346">
    <property type="entry name" value="Aminoacid_DH-like_N_sf"/>
</dbReference>
<dbReference type="Proteomes" id="UP000664169">
    <property type="component" value="Unassembled WGS sequence"/>
</dbReference>
<dbReference type="GO" id="GO:0046872">
    <property type="term" value="F:metal ion binding"/>
    <property type="evidence" value="ECO:0007669"/>
    <property type="project" value="UniProtKB-KW"/>
</dbReference>
<protein>
    <recommendedName>
        <fullName evidence="8">Malic enzyme</fullName>
    </recommendedName>
</protein>
<comment type="cofactor">
    <cofactor evidence="1">
        <name>Mn(2+)</name>
        <dbReference type="ChEBI" id="CHEBI:29035"/>
    </cofactor>
</comment>
<dbReference type="PROSITE" id="PS00331">
    <property type="entry name" value="MALIC_ENZYMES"/>
    <property type="match status" value="1"/>
</dbReference>
<evidence type="ECO:0000259" key="10">
    <source>
        <dbReference type="SMART" id="SM00919"/>
    </source>
</evidence>
<evidence type="ECO:0000256" key="6">
    <source>
        <dbReference type="PIRSR" id="PIRSR000106-2"/>
    </source>
</evidence>
<feature type="active site" description="Proton donor" evidence="5">
    <location>
        <position position="96"/>
    </location>
</feature>
<dbReference type="GO" id="GO:0051287">
    <property type="term" value="F:NAD binding"/>
    <property type="evidence" value="ECO:0007669"/>
    <property type="project" value="InterPro"/>
</dbReference>